<evidence type="ECO:0000313" key="8">
    <source>
        <dbReference type="EMBL" id="GGK42924.1"/>
    </source>
</evidence>
<feature type="transmembrane region" description="Helical" evidence="6">
    <location>
        <begin position="29"/>
        <end position="50"/>
    </location>
</feature>
<evidence type="ECO:0000256" key="5">
    <source>
        <dbReference type="ARBA" id="ARBA00023136"/>
    </source>
</evidence>
<evidence type="ECO:0000256" key="3">
    <source>
        <dbReference type="ARBA" id="ARBA00022692"/>
    </source>
</evidence>
<feature type="transmembrane region" description="Helical" evidence="6">
    <location>
        <begin position="236"/>
        <end position="256"/>
    </location>
</feature>
<dbReference type="PANTHER" id="PTHR23513:SF6">
    <property type="entry name" value="MAJOR FACILITATOR SUPERFAMILY ASSOCIATED DOMAIN-CONTAINING PROTEIN"/>
    <property type="match status" value="1"/>
</dbReference>
<keyword evidence="2" id="KW-1003">Cell membrane</keyword>
<dbReference type="PROSITE" id="PS50850">
    <property type="entry name" value="MFS"/>
    <property type="match status" value="1"/>
</dbReference>
<feature type="transmembrane region" description="Helical" evidence="6">
    <location>
        <begin position="57"/>
        <end position="76"/>
    </location>
</feature>
<feature type="transmembrane region" description="Helical" evidence="6">
    <location>
        <begin position="125"/>
        <end position="144"/>
    </location>
</feature>
<protein>
    <submittedName>
        <fullName evidence="8">Permease</fullName>
    </submittedName>
</protein>
<comment type="caution">
    <text evidence="8">The sequence shown here is derived from an EMBL/GenBank/DDBJ whole genome shotgun (WGS) entry which is preliminary data.</text>
</comment>
<keyword evidence="3 6" id="KW-0812">Transmembrane</keyword>
<feature type="transmembrane region" description="Helical" evidence="6">
    <location>
        <begin position="165"/>
        <end position="188"/>
    </location>
</feature>
<dbReference type="PANTHER" id="PTHR23513">
    <property type="entry name" value="INTEGRAL MEMBRANE EFFLUX PROTEIN-RELATED"/>
    <property type="match status" value="1"/>
</dbReference>
<gene>
    <name evidence="8" type="ORF">GCM10008955_40910</name>
</gene>
<keyword evidence="4 6" id="KW-1133">Transmembrane helix</keyword>
<feature type="transmembrane region" description="Helical" evidence="6">
    <location>
        <begin position="262"/>
        <end position="284"/>
    </location>
</feature>
<evidence type="ECO:0000256" key="4">
    <source>
        <dbReference type="ARBA" id="ARBA00022989"/>
    </source>
</evidence>
<dbReference type="Pfam" id="PF07690">
    <property type="entry name" value="MFS_1"/>
    <property type="match status" value="2"/>
</dbReference>
<evidence type="ECO:0000259" key="7">
    <source>
        <dbReference type="PROSITE" id="PS50850"/>
    </source>
</evidence>
<organism evidence="8 9">
    <name type="scientific">Deinococcus malanensis</name>
    <dbReference type="NCBI Taxonomy" id="1706855"/>
    <lineage>
        <taxon>Bacteria</taxon>
        <taxon>Thermotogati</taxon>
        <taxon>Deinococcota</taxon>
        <taxon>Deinococci</taxon>
        <taxon>Deinococcales</taxon>
        <taxon>Deinococcaceae</taxon>
        <taxon>Deinococcus</taxon>
    </lineage>
</organism>
<reference evidence="9" key="1">
    <citation type="journal article" date="2019" name="Int. J. Syst. Evol. Microbiol.">
        <title>The Global Catalogue of Microorganisms (GCM) 10K type strain sequencing project: providing services to taxonomists for standard genome sequencing and annotation.</title>
        <authorList>
            <consortium name="The Broad Institute Genomics Platform"/>
            <consortium name="The Broad Institute Genome Sequencing Center for Infectious Disease"/>
            <person name="Wu L."/>
            <person name="Ma J."/>
        </authorList>
    </citation>
    <scope>NUCLEOTIDE SEQUENCE [LARGE SCALE GENOMIC DNA]</scope>
    <source>
        <strain evidence="9">JCM 30331</strain>
    </source>
</reference>
<keyword evidence="5 6" id="KW-0472">Membrane</keyword>
<dbReference type="InterPro" id="IPR011701">
    <property type="entry name" value="MFS"/>
</dbReference>
<feature type="transmembrane region" description="Helical" evidence="6">
    <location>
        <begin position="208"/>
        <end position="229"/>
    </location>
</feature>
<dbReference type="InterPro" id="IPR036259">
    <property type="entry name" value="MFS_trans_sf"/>
</dbReference>
<dbReference type="EMBL" id="BMPP01000036">
    <property type="protein sequence ID" value="GGK42924.1"/>
    <property type="molecule type" value="Genomic_DNA"/>
</dbReference>
<accession>A0ABQ2F2W3</accession>
<feature type="transmembrane region" description="Helical" evidence="6">
    <location>
        <begin position="322"/>
        <end position="342"/>
    </location>
</feature>
<proteinExistence type="predicted"/>
<evidence type="ECO:0000256" key="1">
    <source>
        <dbReference type="ARBA" id="ARBA00004651"/>
    </source>
</evidence>
<feature type="transmembrane region" description="Helical" evidence="6">
    <location>
        <begin position="296"/>
        <end position="316"/>
    </location>
</feature>
<dbReference type="Gene3D" id="1.20.1250.20">
    <property type="entry name" value="MFS general substrate transporter like domains"/>
    <property type="match status" value="2"/>
</dbReference>
<dbReference type="Proteomes" id="UP000647587">
    <property type="component" value="Unassembled WGS sequence"/>
</dbReference>
<keyword evidence="9" id="KW-1185">Reference proteome</keyword>
<dbReference type="InterPro" id="IPR020846">
    <property type="entry name" value="MFS_dom"/>
</dbReference>
<evidence type="ECO:0000256" key="6">
    <source>
        <dbReference type="SAM" id="Phobius"/>
    </source>
</evidence>
<evidence type="ECO:0000256" key="2">
    <source>
        <dbReference type="ARBA" id="ARBA00022475"/>
    </source>
</evidence>
<feature type="domain" description="Major facilitator superfamily (MFS) profile" evidence="7">
    <location>
        <begin position="1"/>
        <end position="350"/>
    </location>
</feature>
<sequence>MGFTLAIGLLPALLSPLAGTLVDRIPLRVPLMVGNLLRMLIQLGVGLLALQGEVSLTVINVLAFLNGLVAVFYGPASMSVLPGLVPAEQITRASGLMASATQTAGLLGLVGGGVLVSAVGSAPSLIVDGLSFGVMAVLLMFVNLPERTPAPHQPGFWADLRGGITYVRSSLLLTLLPVIALFINASLAPMEMLLPKQMLTLGAGASGFGLFFALITGGMLVSSVAVAVLNDRVKPGWMSSVGLGGIALSLLLLALAQTTWHLWGLALLTGLALGVANTGIGVLFATLIQPEFRGRVASLLGMVSSMGQPLTLLVLAPAADRVSISLMFGLAGCVTLAGALVWHWAVRQHDFRSATLAPAG</sequence>
<comment type="subcellular location">
    <subcellularLocation>
        <location evidence="1">Cell membrane</location>
        <topology evidence="1">Multi-pass membrane protein</topology>
    </subcellularLocation>
</comment>
<dbReference type="SUPFAM" id="SSF103473">
    <property type="entry name" value="MFS general substrate transporter"/>
    <property type="match status" value="1"/>
</dbReference>
<evidence type="ECO:0000313" key="9">
    <source>
        <dbReference type="Proteomes" id="UP000647587"/>
    </source>
</evidence>
<dbReference type="CDD" id="cd06173">
    <property type="entry name" value="MFS_MefA_like"/>
    <property type="match status" value="1"/>
</dbReference>
<name>A0ABQ2F2W3_9DEIO</name>